<dbReference type="SUPFAM" id="SSF90112">
    <property type="entry name" value="Neurotransmitter-gated ion-channel transmembrane pore"/>
    <property type="match status" value="1"/>
</dbReference>
<dbReference type="Gene3D" id="2.70.170.10">
    <property type="entry name" value="Neurotransmitter-gated ion-channel ligand-binding domain"/>
    <property type="match status" value="1"/>
</dbReference>
<feature type="transmembrane region" description="Helical" evidence="5">
    <location>
        <begin position="253"/>
        <end position="277"/>
    </location>
</feature>
<dbReference type="InterPro" id="IPR006029">
    <property type="entry name" value="Neurotrans-gated_channel_TM"/>
</dbReference>
<proteinExistence type="predicted"/>
<dbReference type="PRINTS" id="PR00252">
    <property type="entry name" value="NRIONCHANNEL"/>
</dbReference>
<evidence type="ECO:0000259" key="7">
    <source>
        <dbReference type="Pfam" id="PF02932"/>
    </source>
</evidence>
<dbReference type="AlphaFoldDB" id="A0AAE0VI82"/>
<dbReference type="Pfam" id="PF02932">
    <property type="entry name" value="Neur_chan_memb"/>
    <property type="match status" value="1"/>
</dbReference>
<dbReference type="SUPFAM" id="SSF63712">
    <property type="entry name" value="Nicotinic receptor ligand binding domain-like"/>
    <property type="match status" value="1"/>
</dbReference>
<keyword evidence="4 5" id="KW-0472">Membrane</keyword>
<dbReference type="Proteomes" id="UP001195483">
    <property type="component" value="Unassembled WGS sequence"/>
</dbReference>
<gene>
    <name evidence="8" type="ORF">CHS0354_033330</name>
</gene>
<dbReference type="GO" id="GO:0016020">
    <property type="term" value="C:membrane"/>
    <property type="evidence" value="ECO:0007669"/>
    <property type="project" value="UniProtKB-SubCell"/>
</dbReference>
<organism evidence="8 9">
    <name type="scientific">Potamilus streckersoni</name>
    <dbReference type="NCBI Taxonomy" id="2493646"/>
    <lineage>
        <taxon>Eukaryota</taxon>
        <taxon>Metazoa</taxon>
        <taxon>Spiralia</taxon>
        <taxon>Lophotrochozoa</taxon>
        <taxon>Mollusca</taxon>
        <taxon>Bivalvia</taxon>
        <taxon>Autobranchia</taxon>
        <taxon>Heteroconchia</taxon>
        <taxon>Palaeoheterodonta</taxon>
        <taxon>Unionida</taxon>
        <taxon>Unionoidea</taxon>
        <taxon>Unionidae</taxon>
        <taxon>Ambleminae</taxon>
        <taxon>Lampsilini</taxon>
        <taxon>Potamilus</taxon>
    </lineage>
</organism>
<reference evidence="8" key="2">
    <citation type="journal article" date="2021" name="Genome Biol. Evol.">
        <title>Developing a high-quality reference genome for a parasitic bivalve with doubly uniparental inheritance (Bivalvia: Unionida).</title>
        <authorList>
            <person name="Smith C.H."/>
        </authorList>
    </citation>
    <scope>NUCLEOTIDE SEQUENCE</scope>
    <source>
        <strain evidence="8">CHS0354</strain>
        <tissue evidence="8">Mantle</tissue>
    </source>
</reference>
<comment type="subcellular location">
    <subcellularLocation>
        <location evidence="1">Membrane</location>
        <topology evidence="1">Multi-pass membrane protein</topology>
    </subcellularLocation>
</comment>
<name>A0AAE0VI82_9BIVA</name>
<dbReference type="EMBL" id="JAEAOA010001954">
    <property type="protein sequence ID" value="KAK3579253.1"/>
    <property type="molecule type" value="Genomic_DNA"/>
</dbReference>
<comment type="caution">
    <text evidence="8">The sequence shown here is derived from an EMBL/GenBank/DDBJ whole genome shotgun (WGS) entry which is preliminary data.</text>
</comment>
<evidence type="ECO:0000256" key="4">
    <source>
        <dbReference type="ARBA" id="ARBA00023136"/>
    </source>
</evidence>
<reference evidence="8" key="3">
    <citation type="submission" date="2023-05" db="EMBL/GenBank/DDBJ databases">
        <authorList>
            <person name="Smith C.H."/>
        </authorList>
    </citation>
    <scope>NUCLEOTIDE SEQUENCE</scope>
    <source>
        <strain evidence="8">CHS0354</strain>
        <tissue evidence="8">Mantle</tissue>
    </source>
</reference>
<evidence type="ECO:0000256" key="2">
    <source>
        <dbReference type="ARBA" id="ARBA00022692"/>
    </source>
</evidence>
<evidence type="ECO:0000313" key="8">
    <source>
        <dbReference type="EMBL" id="KAK3579253.1"/>
    </source>
</evidence>
<keyword evidence="2 5" id="KW-0812">Transmembrane</keyword>
<dbReference type="GO" id="GO:0005230">
    <property type="term" value="F:extracellular ligand-gated monoatomic ion channel activity"/>
    <property type="evidence" value="ECO:0007669"/>
    <property type="project" value="InterPro"/>
</dbReference>
<dbReference type="Pfam" id="PF02931">
    <property type="entry name" value="Neur_chan_LBD"/>
    <property type="match status" value="1"/>
</dbReference>
<protein>
    <submittedName>
        <fullName evidence="8">Uncharacterized protein</fullName>
    </submittedName>
</protein>
<accession>A0AAE0VI82</accession>
<evidence type="ECO:0000256" key="5">
    <source>
        <dbReference type="SAM" id="Phobius"/>
    </source>
</evidence>
<dbReference type="PANTHER" id="PTHR18945">
    <property type="entry name" value="NEUROTRANSMITTER GATED ION CHANNEL"/>
    <property type="match status" value="1"/>
</dbReference>
<evidence type="ECO:0000313" key="9">
    <source>
        <dbReference type="Proteomes" id="UP001195483"/>
    </source>
</evidence>
<keyword evidence="3 5" id="KW-1133">Transmembrane helix</keyword>
<dbReference type="Gene3D" id="1.20.58.390">
    <property type="entry name" value="Neurotransmitter-gated ion-channel transmembrane domain"/>
    <property type="match status" value="1"/>
</dbReference>
<dbReference type="CDD" id="cd19051">
    <property type="entry name" value="LGIC_TM_cation"/>
    <property type="match status" value="1"/>
</dbReference>
<reference evidence="8" key="1">
    <citation type="journal article" date="2021" name="Genome Biol. Evol.">
        <title>A High-Quality Reference Genome for a Parasitic Bivalve with Doubly Uniparental Inheritance (Bivalvia: Unionida).</title>
        <authorList>
            <person name="Smith C.H."/>
        </authorList>
    </citation>
    <scope>NUCLEOTIDE SEQUENCE</scope>
    <source>
        <strain evidence="8">CHS0354</strain>
    </source>
</reference>
<sequence length="328" mass="37411">MKSAEFITMTSRTWDLAKSFKFVALILLILPRKLSTGINATYIEEKKLWSFLLQNYDIDIPPSRPIAVSVRLSFRALVELDIAKEKMVFGGVFVFTWNDPRLLWNVSQYPVRMTRMTKVWRPVFIIVNSLAGTQWIWNEFNMAPLALPDGNMFLEIPAFTECKCEVNPSLFPFDEQLCGIEIIGWPIEAIYPSFGSQQIQENATGLDIVTYIGNGEWELVDYGTRNTSIEYCCSGLRAPTLTFFFKFKRLNEFYLVNFILPSVAMSILVVWTFVLPVETGERVSYSLTIMLSYTVLLTLLSSMMPTASVNMPYIGNVVNGTRNIKGKL</sequence>
<keyword evidence="9" id="KW-1185">Reference proteome</keyword>
<dbReference type="InterPro" id="IPR036734">
    <property type="entry name" value="Neur_chan_lig-bd_sf"/>
</dbReference>
<dbReference type="InterPro" id="IPR006201">
    <property type="entry name" value="Neur_channel"/>
</dbReference>
<evidence type="ECO:0000256" key="3">
    <source>
        <dbReference type="ARBA" id="ARBA00022989"/>
    </source>
</evidence>
<dbReference type="InterPro" id="IPR036719">
    <property type="entry name" value="Neuro-gated_channel_TM_sf"/>
</dbReference>
<evidence type="ECO:0000256" key="1">
    <source>
        <dbReference type="ARBA" id="ARBA00004141"/>
    </source>
</evidence>
<dbReference type="GO" id="GO:0004888">
    <property type="term" value="F:transmembrane signaling receptor activity"/>
    <property type="evidence" value="ECO:0007669"/>
    <property type="project" value="InterPro"/>
</dbReference>
<dbReference type="InterPro" id="IPR006202">
    <property type="entry name" value="Neur_chan_lig-bd"/>
</dbReference>
<evidence type="ECO:0000259" key="6">
    <source>
        <dbReference type="Pfam" id="PF02931"/>
    </source>
</evidence>
<dbReference type="InterPro" id="IPR038050">
    <property type="entry name" value="Neuro_actylchol_rec"/>
</dbReference>
<feature type="domain" description="Neurotransmitter-gated ion-channel ligand-binding" evidence="6">
    <location>
        <begin position="46"/>
        <end position="249"/>
    </location>
</feature>
<feature type="domain" description="Neurotransmitter-gated ion-channel transmembrane" evidence="7">
    <location>
        <begin position="259"/>
        <end position="315"/>
    </location>
</feature>
<dbReference type="CDD" id="cd18989">
    <property type="entry name" value="LGIC_ECD_cation"/>
    <property type="match status" value="1"/>
</dbReference>